<comment type="caution">
    <text evidence="1">The sequence shown here is derived from an EMBL/GenBank/DDBJ whole genome shotgun (WGS) entry which is preliminary data.</text>
</comment>
<dbReference type="OrthoDB" id="7698356at2759"/>
<dbReference type="InterPro" id="IPR043128">
    <property type="entry name" value="Rev_trsase/Diguanyl_cyclase"/>
</dbReference>
<accession>A0A8X6HD99</accession>
<dbReference type="GO" id="GO:0071897">
    <property type="term" value="P:DNA biosynthetic process"/>
    <property type="evidence" value="ECO:0007669"/>
    <property type="project" value="UniProtKB-ARBA"/>
</dbReference>
<sequence>MGSNQVEYLGYLITAEGSLPLPEKVEAIINCKLPDTTHELRTFLGLINFYRWLYEDAAKNQAPLHDLLKGAKKKDRSKVQWTEDTVKNFE</sequence>
<dbReference type="PANTHER" id="PTHR33064:SF37">
    <property type="entry name" value="RIBONUCLEASE H"/>
    <property type="match status" value="1"/>
</dbReference>
<evidence type="ECO:0000313" key="2">
    <source>
        <dbReference type="Proteomes" id="UP000887116"/>
    </source>
</evidence>
<proteinExistence type="predicted"/>
<dbReference type="InterPro" id="IPR051320">
    <property type="entry name" value="Viral_Replic_Matur_Polypro"/>
</dbReference>
<reference evidence="1" key="1">
    <citation type="submission" date="2020-07" db="EMBL/GenBank/DDBJ databases">
        <title>Multicomponent nature underlies the extraordinary mechanical properties of spider dragline silk.</title>
        <authorList>
            <person name="Kono N."/>
            <person name="Nakamura H."/>
            <person name="Mori M."/>
            <person name="Yoshida Y."/>
            <person name="Ohtoshi R."/>
            <person name="Malay A.D."/>
            <person name="Moran D.A.P."/>
            <person name="Tomita M."/>
            <person name="Numata K."/>
            <person name="Arakawa K."/>
        </authorList>
    </citation>
    <scope>NUCLEOTIDE SEQUENCE</scope>
</reference>
<dbReference type="SUPFAM" id="SSF56672">
    <property type="entry name" value="DNA/RNA polymerases"/>
    <property type="match status" value="1"/>
</dbReference>
<evidence type="ECO:0000313" key="1">
    <source>
        <dbReference type="EMBL" id="GFQ71897.1"/>
    </source>
</evidence>
<dbReference type="InterPro" id="IPR043502">
    <property type="entry name" value="DNA/RNA_pol_sf"/>
</dbReference>
<dbReference type="AlphaFoldDB" id="A0A8X6HD99"/>
<gene>
    <name evidence="1" type="primary">pol_4433</name>
    <name evidence="1" type="ORF">TNCT_309301</name>
</gene>
<keyword evidence="2" id="KW-1185">Reference proteome</keyword>
<organism evidence="1 2">
    <name type="scientific">Trichonephila clavata</name>
    <name type="common">Joro spider</name>
    <name type="synonym">Nephila clavata</name>
    <dbReference type="NCBI Taxonomy" id="2740835"/>
    <lineage>
        <taxon>Eukaryota</taxon>
        <taxon>Metazoa</taxon>
        <taxon>Ecdysozoa</taxon>
        <taxon>Arthropoda</taxon>
        <taxon>Chelicerata</taxon>
        <taxon>Arachnida</taxon>
        <taxon>Araneae</taxon>
        <taxon>Araneomorphae</taxon>
        <taxon>Entelegynae</taxon>
        <taxon>Araneoidea</taxon>
        <taxon>Nephilidae</taxon>
        <taxon>Trichonephila</taxon>
    </lineage>
</organism>
<name>A0A8X6HD99_TRICU</name>
<dbReference type="Proteomes" id="UP000887116">
    <property type="component" value="Unassembled WGS sequence"/>
</dbReference>
<protein>
    <submittedName>
        <fullName evidence="1">Retrovirus-related Pol polyprotein from transposon opus</fullName>
    </submittedName>
</protein>
<dbReference type="PANTHER" id="PTHR33064">
    <property type="entry name" value="POL PROTEIN"/>
    <property type="match status" value="1"/>
</dbReference>
<dbReference type="Gene3D" id="3.30.70.270">
    <property type="match status" value="1"/>
</dbReference>
<dbReference type="EMBL" id="BMAO01001246">
    <property type="protein sequence ID" value="GFQ71897.1"/>
    <property type="molecule type" value="Genomic_DNA"/>
</dbReference>